<evidence type="ECO:0000256" key="2">
    <source>
        <dbReference type="ARBA" id="ARBA00022737"/>
    </source>
</evidence>
<feature type="repeat" description="WD" evidence="3">
    <location>
        <begin position="257"/>
        <end position="305"/>
    </location>
</feature>
<evidence type="ECO:0000256" key="3">
    <source>
        <dbReference type="PROSITE-ProRule" id="PRU00221"/>
    </source>
</evidence>
<dbReference type="Pfam" id="PF00400">
    <property type="entry name" value="WD40"/>
    <property type="match status" value="5"/>
</dbReference>
<evidence type="ECO:0000313" key="5">
    <source>
        <dbReference type="EMBL" id="ETO04266.1"/>
    </source>
</evidence>
<evidence type="ECO:0000256" key="1">
    <source>
        <dbReference type="ARBA" id="ARBA00022574"/>
    </source>
</evidence>
<name>X6LSA4_RETFI</name>
<feature type="non-terminal residue" evidence="5">
    <location>
        <position position="1"/>
    </location>
</feature>
<dbReference type="InterPro" id="IPR019775">
    <property type="entry name" value="WD40_repeat_CS"/>
</dbReference>
<dbReference type="Proteomes" id="UP000023152">
    <property type="component" value="Unassembled WGS sequence"/>
</dbReference>
<sequence length="451" mass="51547">TCLDQDLKCHLITNMKLHFDLAHKVFLDMKSQSILLNKTILSMQQEIQLKKKCSIAENNLIKEELQKCQASIETIKKEFNDQKKQNQEKNIESTRNLESIDVLTSPVKQIDRGNMISFNLIRQSESFKQSKTERIYSIDYKTFNDCQFLCSGSEDGKCTIYAIKQKSERCIKKYSKPVYSVKFSPYQDIICYSSHDNAIRFWDFKKNEIVSVFKEHSKSVFCIEFLQFNNRQYLCSGSDDKTIRLWDVTEKNTKHVFNGHEGGVLCLDVSAVQGTIGGNGYTICSGSCDNTICIWDIETKKQSSVFKEHNRRVLSVKYGSNKLGNIGCANTILSGSSDKTVRLWDIRSNENATVFNKHISCVYAVEYSPFIVPDNNLAVNANVICSGSEDNTIRFWDIRLNNKELFVIDGDKGDKGIYCLKFVSSKTKSDDNNNVCLYYGSNTGLWKKTLI</sequence>
<gene>
    <name evidence="5" type="ORF">RFI_33131</name>
</gene>
<dbReference type="OrthoDB" id="273771at2759"/>
<evidence type="ECO:0000313" key="6">
    <source>
        <dbReference type="Proteomes" id="UP000023152"/>
    </source>
</evidence>
<keyword evidence="1 3" id="KW-0853">WD repeat</keyword>
<dbReference type="Gene3D" id="2.130.10.10">
    <property type="entry name" value="YVTN repeat-like/Quinoprotein amine dehydrogenase"/>
    <property type="match status" value="2"/>
</dbReference>
<dbReference type="InterPro" id="IPR044715">
    <property type="entry name" value="WDR86-like"/>
</dbReference>
<feature type="repeat" description="WD" evidence="3">
    <location>
        <begin position="306"/>
        <end position="354"/>
    </location>
</feature>
<keyword evidence="4" id="KW-0175">Coiled coil</keyword>
<comment type="caution">
    <text evidence="5">The sequence shown here is derived from an EMBL/GenBank/DDBJ whole genome shotgun (WGS) entry which is preliminary data.</text>
</comment>
<dbReference type="PRINTS" id="PR00320">
    <property type="entry name" value="GPROTEINBRPT"/>
</dbReference>
<dbReference type="EMBL" id="ASPP01029595">
    <property type="protein sequence ID" value="ETO04266.1"/>
    <property type="molecule type" value="Genomic_DNA"/>
</dbReference>
<dbReference type="AlphaFoldDB" id="X6LSA4"/>
<proteinExistence type="predicted"/>
<feature type="repeat" description="WD" evidence="3">
    <location>
        <begin position="213"/>
        <end position="256"/>
    </location>
</feature>
<dbReference type="InterPro" id="IPR015943">
    <property type="entry name" value="WD40/YVTN_repeat-like_dom_sf"/>
</dbReference>
<dbReference type="PANTHER" id="PTHR44489">
    <property type="match status" value="1"/>
</dbReference>
<keyword evidence="2" id="KW-0677">Repeat</keyword>
<dbReference type="PROSITE" id="PS50231">
    <property type="entry name" value="RICIN_B_LECTIN"/>
    <property type="match status" value="1"/>
</dbReference>
<dbReference type="CDD" id="cd00200">
    <property type="entry name" value="WD40"/>
    <property type="match status" value="1"/>
</dbReference>
<dbReference type="SUPFAM" id="SSF50978">
    <property type="entry name" value="WD40 repeat-like"/>
    <property type="match status" value="1"/>
</dbReference>
<keyword evidence="6" id="KW-1185">Reference proteome</keyword>
<protein>
    <recommendedName>
        <fullName evidence="7">WD-40 repeat protein</fullName>
    </recommendedName>
</protein>
<evidence type="ECO:0000256" key="4">
    <source>
        <dbReference type="SAM" id="Coils"/>
    </source>
</evidence>
<dbReference type="SMART" id="SM00320">
    <property type="entry name" value="WD40"/>
    <property type="match status" value="6"/>
</dbReference>
<dbReference type="InterPro" id="IPR036322">
    <property type="entry name" value="WD40_repeat_dom_sf"/>
</dbReference>
<feature type="repeat" description="WD" evidence="3">
    <location>
        <begin position="380"/>
        <end position="399"/>
    </location>
</feature>
<dbReference type="PANTHER" id="PTHR44489:SF11">
    <property type="entry name" value="WD REPEAT DOMAIN 86"/>
    <property type="match status" value="1"/>
</dbReference>
<dbReference type="PROSITE" id="PS50082">
    <property type="entry name" value="WD_REPEATS_2"/>
    <property type="match status" value="5"/>
</dbReference>
<dbReference type="InterPro" id="IPR001680">
    <property type="entry name" value="WD40_rpt"/>
</dbReference>
<feature type="repeat" description="WD" evidence="3">
    <location>
        <begin position="171"/>
        <end position="212"/>
    </location>
</feature>
<accession>X6LSA4</accession>
<dbReference type="PROSITE" id="PS00678">
    <property type="entry name" value="WD_REPEATS_1"/>
    <property type="match status" value="4"/>
</dbReference>
<organism evidence="5 6">
    <name type="scientific">Reticulomyxa filosa</name>
    <dbReference type="NCBI Taxonomy" id="46433"/>
    <lineage>
        <taxon>Eukaryota</taxon>
        <taxon>Sar</taxon>
        <taxon>Rhizaria</taxon>
        <taxon>Retaria</taxon>
        <taxon>Foraminifera</taxon>
        <taxon>Monothalamids</taxon>
        <taxon>Reticulomyxidae</taxon>
        <taxon>Reticulomyxa</taxon>
    </lineage>
</organism>
<feature type="coiled-coil region" evidence="4">
    <location>
        <begin position="58"/>
        <end position="92"/>
    </location>
</feature>
<evidence type="ECO:0008006" key="7">
    <source>
        <dbReference type="Google" id="ProtNLM"/>
    </source>
</evidence>
<reference evidence="5 6" key="1">
    <citation type="journal article" date="2013" name="Curr. Biol.">
        <title>The Genome of the Foraminiferan Reticulomyxa filosa.</title>
        <authorList>
            <person name="Glockner G."/>
            <person name="Hulsmann N."/>
            <person name="Schleicher M."/>
            <person name="Noegel A.A."/>
            <person name="Eichinger L."/>
            <person name="Gallinger C."/>
            <person name="Pawlowski J."/>
            <person name="Sierra R."/>
            <person name="Euteneuer U."/>
            <person name="Pillet L."/>
            <person name="Moustafa A."/>
            <person name="Platzer M."/>
            <person name="Groth M."/>
            <person name="Szafranski K."/>
            <person name="Schliwa M."/>
        </authorList>
    </citation>
    <scope>NUCLEOTIDE SEQUENCE [LARGE SCALE GENOMIC DNA]</scope>
</reference>
<dbReference type="InterPro" id="IPR020472">
    <property type="entry name" value="WD40_PAC1"/>
</dbReference>
<dbReference type="PROSITE" id="PS50294">
    <property type="entry name" value="WD_REPEATS_REGION"/>
    <property type="match status" value="3"/>
</dbReference>